<gene>
    <name evidence="1" type="ORF">MU9_2772</name>
</gene>
<accession>J7SJS5</accession>
<sequence length="159" mass="17988">MTGTKSPEEYDTLQAMIIKNESQLLPHRVDPFTVLTEVTRKDNVIILNYQVTGLPPELFREEKSVNKMQGILTGKYCQDSAIMRLWQLAFPSGLQHNYFSDGTRVMQINIKPSDYGAQICQCVFCIFGYFYRIGSSRGVCPVNKMNFTVAGLSGNIFRG</sequence>
<dbReference type="GeneID" id="93359817"/>
<proteinExistence type="predicted"/>
<dbReference type="Proteomes" id="UP000011834">
    <property type="component" value="Chromosome"/>
</dbReference>
<evidence type="ECO:0000313" key="2">
    <source>
        <dbReference type="Proteomes" id="UP000011834"/>
    </source>
</evidence>
<reference evidence="1 2" key="1">
    <citation type="journal article" date="2012" name="BMC Genomics">
        <title>Whole-genome sequencing and identification of Morganella morganii KT pathogenicity-related genes.</title>
        <authorList>
            <person name="Chen Y.T."/>
            <person name="Peng H.L."/>
            <person name="Shia W.C."/>
            <person name="Hsu F.R."/>
            <person name="Ken C.F."/>
            <person name="Tsao Y.M."/>
            <person name="Chen C.H."/>
            <person name="Liu C.E."/>
            <person name="Hsieh M.F."/>
            <person name="Chen H.C."/>
            <person name="Tang C.Y."/>
            <person name="Ku T.H."/>
        </authorList>
    </citation>
    <scope>NUCLEOTIDE SEQUENCE [LARGE SCALE GENOMIC DNA]</scope>
    <source>
        <strain evidence="1 2">KT</strain>
    </source>
</reference>
<protein>
    <submittedName>
        <fullName evidence="1">Uncharacterized protein</fullName>
    </submittedName>
</protein>
<name>J7SJS5_MORMO</name>
<organism evidence="1 2">
    <name type="scientific">Morganella morganii subsp. morganii KT</name>
    <dbReference type="NCBI Taxonomy" id="1124991"/>
    <lineage>
        <taxon>Bacteria</taxon>
        <taxon>Pseudomonadati</taxon>
        <taxon>Pseudomonadota</taxon>
        <taxon>Gammaproteobacteria</taxon>
        <taxon>Enterobacterales</taxon>
        <taxon>Morganellaceae</taxon>
        <taxon>Morganella</taxon>
    </lineage>
</organism>
<evidence type="ECO:0000313" key="1">
    <source>
        <dbReference type="EMBL" id="AGG31817.1"/>
    </source>
</evidence>
<dbReference type="RefSeq" id="WP_004238013.1">
    <property type="nucleotide sequence ID" value="NC_020418.1"/>
</dbReference>
<dbReference type="eggNOG" id="ENOG5033A8Z">
    <property type="taxonomic scope" value="Bacteria"/>
</dbReference>
<dbReference type="HOGENOM" id="CLU_1658813_0_0_6"/>
<keyword evidence="2" id="KW-1185">Reference proteome</keyword>
<dbReference type="AlphaFoldDB" id="J7SJS5"/>
<dbReference type="EMBL" id="CP004345">
    <property type="protein sequence ID" value="AGG31817.1"/>
    <property type="molecule type" value="Genomic_DNA"/>
</dbReference>
<dbReference type="KEGG" id="mmk:MU9_2772"/>